<dbReference type="GO" id="GO:0005737">
    <property type="term" value="C:cytoplasm"/>
    <property type="evidence" value="ECO:0007669"/>
    <property type="project" value="TreeGrafter"/>
</dbReference>
<dbReference type="PANTHER" id="PTHR13513">
    <property type="entry name" value="E3 UBIQUITIN-PROTEIN LIGASE UBR7"/>
    <property type="match status" value="1"/>
</dbReference>
<keyword evidence="1" id="KW-0479">Metal-binding</keyword>
<evidence type="ECO:0000259" key="5">
    <source>
        <dbReference type="PROSITE" id="PS51157"/>
    </source>
</evidence>
<evidence type="ECO:0000256" key="3">
    <source>
        <dbReference type="ARBA" id="ARBA00022833"/>
    </source>
</evidence>
<keyword evidence="3" id="KW-0862">Zinc</keyword>
<evidence type="ECO:0000256" key="1">
    <source>
        <dbReference type="ARBA" id="ARBA00022723"/>
    </source>
</evidence>
<dbReference type="AlphaFoldDB" id="A0A4P9Z320"/>
<organism evidence="6 7">
    <name type="scientific">Syncephalis pseudoplumigaleata</name>
    <dbReference type="NCBI Taxonomy" id="1712513"/>
    <lineage>
        <taxon>Eukaryota</taxon>
        <taxon>Fungi</taxon>
        <taxon>Fungi incertae sedis</taxon>
        <taxon>Zoopagomycota</taxon>
        <taxon>Zoopagomycotina</taxon>
        <taxon>Zoopagomycetes</taxon>
        <taxon>Zoopagales</taxon>
        <taxon>Piptocephalidaceae</taxon>
        <taxon>Syncephalis</taxon>
    </lineage>
</organism>
<dbReference type="PROSITE" id="PS51157">
    <property type="entry name" value="ZF_UBR"/>
    <property type="match status" value="1"/>
</dbReference>
<evidence type="ECO:0000256" key="2">
    <source>
        <dbReference type="ARBA" id="ARBA00022771"/>
    </source>
</evidence>
<gene>
    <name evidence="6" type="ORF">SYNPS1DRAFT_13700</name>
</gene>
<evidence type="ECO:0000313" key="7">
    <source>
        <dbReference type="Proteomes" id="UP000278143"/>
    </source>
</evidence>
<dbReference type="InterPro" id="IPR011011">
    <property type="entry name" value="Znf_FYVE_PHD"/>
</dbReference>
<dbReference type="Pfam" id="PF02207">
    <property type="entry name" value="zf-UBR"/>
    <property type="match status" value="1"/>
</dbReference>
<dbReference type="SUPFAM" id="SSF57903">
    <property type="entry name" value="FYVE/PHD zinc finger"/>
    <property type="match status" value="1"/>
</dbReference>
<dbReference type="Gene3D" id="3.30.40.10">
    <property type="entry name" value="Zinc/RING finger domain, C3HC4 (zinc finger)"/>
    <property type="match status" value="1"/>
</dbReference>
<dbReference type="SMART" id="SM00396">
    <property type="entry name" value="ZnF_UBR1"/>
    <property type="match status" value="1"/>
</dbReference>
<dbReference type="GO" id="GO:0008270">
    <property type="term" value="F:zinc ion binding"/>
    <property type="evidence" value="ECO:0007669"/>
    <property type="project" value="UniProtKB-KW"/>
</dbReference>
<dbReference type="OrthoDB" id="5795902at2759"/>
<evidence type="ECO:0000313" key="6">
    <source>
        <dbReference type="EMBL" id="RKP26778.1"/>
    </source>
</evidence>
<dbReference type="EMBL" id="KZ989336">
    <property type="protein sequence ID" value="RKP26778.1"/>
    <property type="molecule type" value="Genomic_DNA"/>
</dbReference>
<feature type="zinc finger region" description="UBR-type" evidence="4">
    <location>
        <begin position="44"/>
        <end position="113"/>
    </location>
</feature>
<evidence type="ECO:0000256" key="4">
    <source>
        <dbReference type="PROSITE-ProRule" id="PRU00508"/>
    </source>
</evidence>
<dbReference type="InterPro" id="IPR040204">
    <property type="entry name" value="UBR7"/>
</dbReference>
<reference evidence="7" key="1">
    <citation type="journal article" date="2018" name="Nat. Microbiol.">
        <title>Leveraging single-cell genomics to expand the fungal tree of life.</title>
        <authorList>
            <person name="Ahrendt S.R."/>
            <person name="Quandt C.A."/>
            <person name="Ciobanu D."/>
            <person name="Clum A."/>
            <person name="Salamov A."/>
            <person name="Andreopoulos B."/>
            <person name="Cheng J.F."/>
            <person name="Woyke T."/>
            <person name="Pelin A."/>
            <person name="Henrissat B."/>
            <person name="Reynolds N.K."/>
            <person name="Benny G.L."/>
            <person name="Smith M.E."/>
            <person name="James T.Y."/>
            <person name="Grigoriev I.V."/>
        </authorList>
    </citation>
    <scope>NUCLEOTIDE SEQUENCE [LARGE SCALE GENOMIC DNA]</scope>
    <source>
        <strain evidence="7">Benny S71-1</strain>
    </source>
</reference>
<dbReference type="GO" id="GO:0061630">
    <property type="term" value="F:ubiquitin protein ligase activity"/>
    <property type="evidence" value="ECO:0007669"/>
    <property type="project" value="InterPro"/>
</dbReference>
<dbReference type="Proteomes" id="UP000278143">
    <property type="component" value="Unassembled WGS sequence"/>
</dbReference>
<protein>
    <recommendedName>
        <fullName evidence="5">UBR-type domain-containing protein</fullName>
    </recommendedName>
</protein>
<sequence>MANIAASTQDPPGNDEHTVTAVDVLQAQTALEREAAAVLPGRFDRCTRSLGPTRQSAYACLTCSPVEPRGICYACSIACHAEHNLVELFERRRFLCDCATDMPDGHGCTIRPADTSADTAASAMAKLPRNHYDHNYLGRFCRCDEAYDPDKEAGTMYQCAVCEDWFHDRCIQGLPRQTDSFEEFCCQACVARLPFLHCYALQEKVTVNKKIVKSEEEEEEEKVDVDVVNATRKRPHVIDAPSEDEQATKRVKVEDDTVTTERACPWTADVKERMANASSSSSSSCDLFFAADWRDRLCRCSSCMDIYEEADVTYLLATEETYQPEKDEDSDASLFDLGMQKLAGMDRTQAINGLYAYNQLCGEIKSFLRGFASTGKVVTKSDVETFFAVSCVFITMPTCILTQPHHRHHQ</sequence>
<dbReference type="PANTHER" id="PTHR13513:SF9">
    <property type="entry name" value="E3 UBIQUITIN-PROTEIN LIGASE UBR7-RELATED"/>
    <property type="match status" value="1"/>
</dbReference>
<dbReference type="InterPro" id="IPR013083">
    <property type="entry name" value="Znf_RING/FYVE/PHD"/>
</dbReference>
<proteinExistence type="predicted"/>
<keyword evidence="7" id="KW-1185">Reference proteome</keyword>
<accession>A0A4P9Z320</accession>
<dbReference type="InterPro" id="IPR047506">
    <property type="entry name" value="UBR7-like_UBR-box"/>
</dbReference>
<dbReference type="InterPro" id="IPR003126">
    <property type="entry name" value="Znf_UBR"/>
</dbReference>
<name>A0A4P9Z320_9FUNG</name>
<feature type="domain" description="UBR-type" evidence="5">
    <location>
        <begin position="44"/>
        <end position="113"/>
    </location>
</feature>
<keyword evidence="2" id="KW-0863">Zinc-finger</keyword>
<dbReference type="CDD" id="cd19677">
    <property type="entry name" value="UBR-box_UBR7"/>
    <property type="match status" value="1"/>
</dbReference>